<dbReference type="GO" id="GO:0003677">
    <property type="term" value="F:DNA binding"/>
    <property type="evidence" value="ECO:0007669"/>
    <property type="project" value="UniProtKB-KW"/>
</dbReference>
<keyword evidence="12" id="KW-0238">DNA-binding</keyword>
<keyword evidence="7" id="KW-0479">Metal-binding</keyword>
<keyword evidence="10" id="KW-0378">Hydrolase</keyword>
<keyword evidence="8" id="KW-0547">Nucleotide-binding</keyword>
<dbReference type="PROSITE" id="PS52020">
    <property type="entry name" value="CRESS_DNA_REP"/>
    <property type="match status" value="1"/>
</dbReference>
<evidence type="ECO:0000256" key="3">
    <source>
        <dbReference type="ARBA" id="ARBA00022679"/>
    </source>
</evidence>
<comment type="subcellular location">
    <subcellularLocation>
        <location evidence="1">Host nucleus</location>
    </subcellularLocation>
</comment>
<proteinExistence type="predicted"/>
<evidence type="ECO:0000256" key="6">
    <source>
        <dbReference type="ARBA" id="ARBA00022722"/>
    </source>
</evidence>
<evidence type="ECO:0000256" key="8">
    <source>
        <dbReference type="ARBA" id="ARBA00022741"/>
    </source>
</evidence>
<keyword evidence="2" id="KW-1048">Host nucleus</keyword>
<evidence type="ECO:0000256" key="5">
    <source>
        <dbReference type="ARBA" id="ARBA00022705"/>
    </source>
</evidence>
<feature type="domain" description="CRESS-DNA virus Rep endonuclease" evidence="13">
    <location>
        <begin position="8"/>
        <end position="102"/>
    </location>
</feature>
<sequence>MAQAQAQRIRSRAWCFTINNDTFDDLDMLLEAEFVYCIFGFEMGENETPHIQGYIYFENPREMKGIKKKVFPRAHLEIARGSPEQNYEYCSKDGEYYEFGEKPSGQGHRTDLKDIKQLIDDGGTLEMIADNHFGDFVRYHKAFDKYRSMQTKPKEAVFENINFTDLNFHIEGAMYVSKEKQLYDWDGEDTIVVLDKKGFDTFQLMMWEKGHPYRLSGKKVLPGRVICVADRI</sequence>
<evidence type="ECO:0000256" key="7">
    <source>
        <dbReference type="ARBA" id="ARBA00022723"/>
    </source>
</evidence>
<reference evidence="14" key="1">
    <citation type="submission" date="2020-10" db="EMBL/GenBank/DDBJ databases">
        <title>CRESS DNA virus dark matter in the feces of wild birds.</title>
        <authorList>
            <person name="Yang S."/>
            <person name="Zhang W."/>
        </authorList>
    </citation>
    <scope>NUCLEOTIDE SEQUENCE</scope>
    <source>
        <strain evidence="14">Wig220cir1</strain>
    </source>
</reference>
<dbReference type="GO" id="GO:0006260">
    <property type="term" value="P:DNA replication"/>
    <property type="evidence" value="ECO:0007669"/>
    <property type="project" value="UniProtKB-KW"/>
</dbReference>
<evidence type="ECO:0000256" key="10">
    <source>
        <dbReference type="ARBA" id="ARBA00022801"/>
    </source>
</evidence>
<evidence type="ECO:0000256" key="9">
    <source>
        <dbReference type="ARBA" id="ARBA00022759"/>
    </source>
</evidence>
<keyword evidence="3" id="KW-0808">Transferase</keyword>
<dbReference type="GO" id="GO:0004519">
    <property type="term" value="F:endonuclease activity"/>
    <property type="evidence" value="ECO:0007669"/>
    <property type="project" value="UniProtKB-KW"/>
</dbReference>
<evidence type="ECO:0000256" key="12">
    <source>
        <dbReference type="ARBA" id="ARBA00023125"/>
    </source>
</evidence>
<dbReference type="Gene3D" id="3.40.1310.20">
    <property type="match status" value="1"/>
</dbReference>
<dbReference type="Pfam" id="PF02407">
    <property type="entry name" value="Viral_Rep"/>
    <property type="match status" value="1"/>
</dbReference>
<dbReference type="InterPro" id="IPR049912">
    <property type="entry name" value="CRESS_DNA_REP"/>
</dbReference>
<keyword evidence="5" id="KW-0235">DNA replication</keyword>
<dbReference type="GO" id="GO:0046872">
    <property type="term" value="F:metal ion binding"/>
    <property type="evidence" value="ECO:0007669"/>
    <property type="project" value="UniProtKB-KW"/>
</dbReference>
<keyword evidence="11" id="KW-0190">Covalent protein-DNA linkage</keyword>
<protein>
    <submittedName>
        <fullName evidence="14">Replication-associated protein</fullName>
    </submittedName>
</protein>
<organism evidence="14">
    <name type="scientific">Anser anser CRESS-DNA-virus sp</name>
    <dbReference type="NCBI Taxonomy" id="2815022"/>
    <lineage>
        <taxon>Viruses</taxon>
        <taxon>Monodnaviria</taxon>
        <taxon>Shotokuvirae</taxon>
        <taxon>Cressdnaviricota</taxon>
    </lineage>
</organism>
<evidence type="ECO:0000256" key="2">
    <source>
        <dbReference type="ARBA" id="ARBA00022562"/>
    </source>
</evidence>
<evidence type="ECO:0000256" key="11">
    <source>
        <dbReference type="ARBA" id="ARBA00023124"/>
    </source>
</evidence>
<evidence type="ECO:0000256" key="4">
    <source>
        <dbReference type="ARBA" id="ARBA00022695"/>
    </source>
</evidence>
<keyword evidence="6" id="KW-0540">Nuclease</keyword>
<keyword evidence="9" id="KW-0255">Endonuclease</keyword>
<evidence type="ECO:0000256" key="1">
    <source>
        <dbReference type="ARBA" id="ARBA00004147"/>
    </source>
</evidence>
<evidence type="ECO:0000313" key="14">
    <source>
        <dbReference type="EMBL" id="QTE03329.1"/>
    </source>
</evidence>
<dbReference type="GO" id="GO:0042025">
    <property type="term" value="C:host cell nucleus"/>
    <property type="evidence" value="ECO:0007669"/>
    <property type="project" value="UniProtKB-SubCell"/>
</dbReference>
<accession>A0A8A4XCC1</accession>
<dbReference type="GO" id="GO:0016787">
    <property type="term" value="F:hydrolase activity"/>
    <property type="evidence" value="ECO:0007669"/>
    <property type="project" value="UniProtKB-KW"/>
</dbReference>
<dbReference type="GO" id="GO:0016779">
    <property type="term" value="F:nucleotidyltransferase activity"/>
    <property type="evidence" value="ECO:0007669"/>
    <property type="project" value="UniProtKB-KW"/>
</dbReference>
<name>A0A8A4XCC1_9VIRU</name>
<dbReference type="EMBL" id="MW182737">
    <property type="protein sequence ID" value="QTE03329.1"/>
    <property type="molecule type" value="Genomic_DNA"/>
</dbReference>
<keyword evidence="4" id="KW-0548">Nucleotidyltransferase</keyword>
<evidence type="ECO:0000259" key="13">
    <source>
        <dbReference type="PROSITE" id="PS52020"/>
    </source>
</evidence>
<dbReference type="GO" id="GO:0000166">
    <property type="term" value="F:nucleotide binding"/>
    <property type="evidence" value="ECO:0007669"/>
    <property type="project" value="UniProtKB-KW"/>
</dbReference>